<dbReference type="PANTHER" id="PTHR46796:SF13">
    <property type="entry name" value="HTH-TYPE TRANSCRIPTIONAL ACTIVATOR RHAS"/>
    <property type="match status" value="1"/>
</dbReference>
<evidence type="ECO:0000256" key="1">
    <source>
        <dbReference type="ARBA" id="ARBA00023015"/>
    </source>
</evidence>
<gene>
    <name evidence="5" type="ORF">SAMN05421766_103375</name>
</gene>
<dbReference type="InterPro" id="IPR018060">
    <property type="entry name" value="HTH_AraC"/>
</dbReference>
<reference evidence="5 6" key="1">
    <citation type="submission" date="2017-01" db="EMBL/GenBank/DDBJ databases">
        <authorList>
            <person name="Varghese N."/>
            <person name="Submissions S."/>
        </authorList>
    </citation>
    <scope>NUCLEOTIDE SEQUENCE [LARGE SCALE GENOMIC DNA]</scope>
    <source>
        <strain evidence="5 6">DSM 2061</strain>
    </source>
</reference>
<keyword evidence="3" id="KW-0804">Transcription</keyword>
<dbReference type="Pfam" id="PF20240">
    <property type="entry name" value="DUF6597"/>
    <property type="match status" value="1"/>
</dbReference>
<evidence type="ECO:0000259" key="4">
    <source>
        <dbReference type="PROSITE" id="PS01124"/>
    </source>
</evidence>
<proteinExistence type="predicted"/>
<dbReference type="Proteomes" id="UP000185728">
    <property type="component" value="Unassembled WGS sequence"/>
</dbReference>
<dbReference type="InterPro" id="IPR046532">
    <property type="entry name" value="DUF6597"/>
</dbReference>
<dbReference type="SMART" id="SM00342">
    <property type="entry name" value="HTH_ARAC"/>
    <property type="match status" value="1"/>
</dbReference>
<feature type="domain" description="HTH araC/xylS-type" evidence="4">
    <location>
        <begin position="158"/>
        <end position="260"/>
    </location>
</feature>
<sequence>MYTAYPPPEALLPFVSFFYEVKWERKDYGEKIEEFVLPSGMGFMVFQYSGSIYGSIGGKKPFVPKCYTIGQQINTYTLTSDDDIVALIGVAFKPAGLRKLFGFDMHTLVDTPLSTESLLNVNLTELLHQLERTTDPRERISRVEKLLLNRVKGACKTSPMVDLGVEMMCESYGCIQVREVTDKLNVSMRYFQKKFKEVVGIPPSTFNRIVRFNNLFSEIDMNAQNDYASLGTLYNYYDFSHFYKDFKKYCGHTPNEFHIERFKLIQELFVRDSLFIKNAQTY</sequence>
<accession>A0ABY1KRP2</accession>
<dbReference type="Pfam" id="PF12833">
    <property type="entry name" value="HTH_18"/>
    <property type="match status" value="1"/>
</dbReference>
<dbReference type="EMBL" id="FTOB01000003">
    <property type="protein sequence ID" value="SIS68562.1"/>
    <property type="molecule type" value="Genomic_DNA"/>
</dbReference>
<comment type="caution">
    <text evidence="5">The sequence shown here is derived from an EMBL/GenBank/DDBJ whole genome shotgun (WGS) entry which is preliminary data.</text>
</comment>
<evidence type="ECO:0000256" key="2">
    <source>
        <dbReference type="ARBA" id="ARBA00023125"/>
    </source>
</evidence>
<organism evidence="5 6">
    <name type="scientific">Zobellia uliginosa</name>
    <dbReference type="NCBI Taxonomy" id="143224"/>
    <lineage>
        <taxon>Bacteria</taxon>
        <taxon>Pseudomonadati</taxon>
        <taxon>Bacteroidota</taxon>
        <taxon>Flavobacteriia</taxon>
        <taxon>Flavobacteriales</taxon>
        <taxon>Flavobacteriaceae</taxon>
        <taxon>Zobellia</taxon>
    </lineage>
</organism>
<name>A0ABY1KRP2_9FLAO</name>
<keyword evidence="1" id="KW-0805">Transcription regulation</keyword>
<evidence type="ECO:0000313" key="6">
    <source>
        <dbReference type="Proteomes" id="UP000185728"/>
    </source>
</evidence>
<dbReference type="InterPro" id="IPR050204">
    <property type="entry name" value="AraC_XylS_family_regulators"/>
</dbReference>
<dbReference type="RefSeq" id="WP_076455152.1">
    <property type="nucleotide sequence ID" value="NZ_FTOB01000003.1"/>
</dbReference>
<evidence type="ECO:0000313" key="5">
    <source>
        <dbReference type="EMBL" id="SIS68562.1"/>
    </source>
</evidence>
<keyword evidence="2" id="KW-0238">DNA-binding</keyword>
<evidence type="ECO:0000256" key="3">
    <source>
        <dbReference type="ARBA" id="ARBA00023163"/>
    </source>
</evidence>
<dbReference type="PROSITE" id="PS01124">
    <property type="entry name" value="HTH_ARAC_FAMILY_2"/>
    <property type="match status" value="1"/>
</dbReference>
<protein>
    <submittedName>
        <fullName evidence="5">Helix-turn-helix domain-containing protein</fullName>
    </submittedName>
</protein>
<keyword evidence="6" id="KW-1185">Reference proteome</keyword>
<dbReference type="Gene3D" id="1.10.10.60">
    <property type="entry name" value="Homeodomain-like"/>
    <property type="match status" value="1"/>
</dbReference>
<dbReference type="PANTHER" id="PTHR46796">
    <property type="entry name" value="HTH-TYPE TRANSCRIPTIONAL ACTIVATOR RHAS-RELATED"/>
    <property type="match status" value="1"/>
</dbReference>